<evidence type="ECO:0000313" key="4">
    <source>
        <dbReference type="EMBL" id="CAF9925718.1"/>
    </source>
</evidence>
<dbReference type="EMBL" id="CAJPDT010000040">
    <property type="protein sequence ID" value="CAF9925718.1"/>
    <property type="molecule type" value="Genomic_DNA"/>
</dbReference>
<dbReference type="SUPFAM" id="SSF53067">
    <property type="entry name" value="Actin-like ATPase domain"/>
    <property type="match status" value="2"/>
</dbReference>
<feature type="region of interest" description="Disordered" evidence="3">
    <location>
        <begin position="548"/>
        <end position="571"/>
    </location>
</feature>
<organism evidence="4 5">
    <name type="scientific">Imshaugia aleurites</name>
    <dbReference type="NCBI Taxonomy" id="172621"/>
    <lineage>
        <taxon>Eukaryota</taxon>
        <taxon>Fungi</taxon>
        <taxon>Dikarya</taxon>
        <taxon>Ascomycota</taxon>
        <taxon>Pezizomycotina</taxon>
        <taxon>Lecanoromycetes</taxon>
        <taxon>OSLEUM clade</taxon>
        <taxon>Lecanoromycetidae</taxon>
        <taxon>Lecanorales</taxon>
        <taxon>Lecanorineae</taxon>
        <taxon>Parmeliaceae</taxon>
        <taxon>Imshaugia</taxon>
    </lineage>
</organism>
<evidence type="ECO:0000256" key="2">
    <source>
        <dbReference type="ARBA" id="ARBA00022840"/>
    </source>
</evidence>
<dbReference type="OrthoDB" id="2963168at2759"/>
<keyword evidence="5" id="KW-1185">Reference proteome</keyword>
<accession>A0A8H3INL5</accession>
<dbReference type="CDD" id="cd10170">
    <property type="entry name" value="ASKHA_NBD_HSP70"/>
    <property type="match status" value="1"/>
</dbReference>
<dbReference type="GO" id="GO:0005524">
    <property type="term" value="F:ATP binding"/>
    <property type="evidence" value="ECO:0007669"/>
    <property type="project" value="UniProtKB-KW"/>
</dbReference>
<dbReference type="PANTHER" id="PTHR14187:SF5">
    <property type="entry name" value="HEAT SHOCK 70 KDA PROTEIN 12A"/>
    <property type="match status" value="1"/>
</dbReference>
<sequence>MAWLSEKRAWLWGHEVDQAIHNGEIEPDKRIEFLKLALDTRDDKTQRQRDVIQEQLKYLPDECGVVCVLQLISTFLTKMFVHILHKIRSARGDDIIAHATLECILSVPALWELEEREMMIKAAKTAGIPNTRLVSEPEAAAIFWIHERLVEQPALRNNQNEETQSEGLLALDAGGGTVDIITYIAKGARLREGAAGTGGTCGSVFLNWGFRDFIEWYLKDDMVGILQGLRKPICAVSRQSVLDRAIADFEIEKQNWNGEDLTIRMNGIKQIPSKGIYDDRIVFPGVYIKQIFDEVWNEIIRMTEEQIKAFNENNAVLGVVIRYILFIGGFSGSPYAQTRLRAKFFRMGIEVRVPDEDSYGVAWDEPYDANVHRERYSKAIHGDLKVYDDFHDGHPIVEKRIRWLHKGGRRVKVEARAGLRGWIGVDLRGKFTITEELYRSKSETKDHLPVRDPNNDITKVGVIKFTLDEVEGMGHVETNPLTGMKYQKIEYEIIMTFDNPRSKFEMIIPNGGLFPTEEQWGEKYTRHEADIHLAAAVFATPAPIERGTTGREAVEVSPKGLRRSERLTRSK</sequence>
<evidence type="ECO:0000313" key="5">
    <source>
        <dbReference type="Proteomes" id="UP000664534"/>
    </source>
</evidence>
<dbReference type="InterPro" id="IPR043129">
    <property type="entry name" value="ATPase_NBD"/>
</dbReference>
<keyword evidence="2" id="KW-0067">ATP-binding</keyword>
<protein>
    <submittedName>
        <fullName evidence="4">Uncharacterized protein</fullName>
    </submittedName>
</protein>
<proteinExistence type="predicted"/>
<name>A0A8H3INL5_9LECA</name>
<dbReference type="Pfam" id="PF00012">
    <property type="entry name" value="HSP70"/>
    <property type="match status" value="1"/>
</dbReference>
<evidence type="ECO:0000256" key="1">
    <source>
        <dbReference type="ARBA" id="ARBA00022741"/>
    </source>
</evidence>
<dbReference type="Gene3D" id="3.30.420.40">
    <property type="match status" value="2"/>
</dbReference>
<gene>
    <name evidence="4" type="ORF">IMSHALPRED_006765</name>
</gene>
<dbReference type="InterPro" id="IPR013126">
    <property type="entry name" value="Hsp_70_fam"/>
</dbReference>
<dbReference type="GO" id="GO:0140662">
    <property type="term" value="F:ATP-dependent protein folding chaperone"/>
    <property type="evidence" value="ECO:0007669"/>
    <property type="project" value="InterPro"/>
</dbReference>
<reference evidence="4" key="1">
    <citation type="submission" date="2021-03" db="EMBL/GenBank/DDBJ databases">
        <authorList>
            <person name="Tagirdzhanova G."/>
        </authorList>
    </citation>
    <scope>NUCLEOTIDE SEQUENCE</scope>
</reference>
<dbReference type="AlphaFoldDB" id="A0A8H3INL5"/>
<feature type="compositionally biased region" description="Basic and acidic residues" evidence="3">
    <location>
        <begin position="562"/>
        <end position="571"/>
    </location>
</feature>
<comment type="caution">
    <text evidence="4">The sequence shown here is derived from an EMBL/GenBank/DDBJ whole genome shotgun (WGS) entry which is preliminary data.</text>
</comment>
<dbReference type="Gene3D" id="3.90.640.10">
    <property type="entry name" value="Actin, Chain A, domain 4"/>
    <property type="match status" value="1"/>
</dbReference>
<dbReference type="PANTHER" id="PTHR14187">
    <property type="entry name" value="ALPHA KINASE/ELONGATION FACTOR 2 KINASE"/>
    <property type="match status" value="1"/>
</dbReference>
<evidence type="ECO:0000256" key="3">
    <source>
        <dbReference type="SAM" id="MobiDB-lite"/>
    </source>
</evidence>
<dbReference type="Proteomes" id="UP000664534">
    <property type="component" value="Unassembled WGS sequence"/>
</dbReference>
<keyword evidence="1" id="KW-0547">Nucleotide-binding</keyword>